<feature type="signal peptide" evidence="1">
    <location>
        <begin position="1"/>
        <end position="21"/>
    </location>
</feature>
<reference evidence="3" key="1">
    <citation type="journal article" date="2019" name="Int. J. Syst. Evol. Microbiol.">
        <title>The Global Catalogue of Microorganisms (GCM) 10K type strain sequencing project: providing services to taxonomists for standard genome sequencing and annotation.</title>
        <authorList>
            <consortium name="The Broad Institute Genomics Platform"/>
            <consortium name="The Broad Institute Genome Sequencing Center for Infectious Disease"/>
            <person name="Wu L."/>
            <person name="Ma J."/>
        </authorList>
    </citation>
    <scope>NUCLEOTIDE SEQUENCE [LARGE SCALE GENOMIC DNA]</scope>
    <source>
        <strain evidence="3">KCTC 42107</strain>
    </source>
</reference>
<evidence type="ECO:0000256" key="1">
    <source>
        <dbReference type="SAM" id="SignalP"/>
    </source>
</evidence>
<protein>
    <submittedName>
        <fullName evidence="2">DUF6520 family protein</fullName>
    </submittedName>
</protein>
<dbReference type="Pfam" id="PF20130">
    <property type="entry name" value="DUF6520"/>
    <property type="match status" value="1"/>
</dbReference>
<dbReference type="Proteomes" id="UP001597480">
    <property type="component" value="Unassembled WGS sequence"/>
</dbReference>
<feature type="chain" id="PRO_5045261957" evidence="1">
    <location>
        <begin position="22"/>
        <end position="91"/>
    </location>
</feature>
<dbReference type="RefSeq" id="WP_379821067.1">
    <property type="nucleotide sequence ID" value="NZ_JBHUMD010000026.1"/>
</dbReference>
<accession>A0ABW5NWC3</accession>
<evidence type="ECO:0000313" key="3">
    <source>
        <dbReference type="Proteomes" id="UP001597480"/>
    </source>
</evidence>
<evidence type="ECO:0000313" key="2">
    <source>
        <dbReference type="EMBL" id="MFD2602640.1"/>
    </source>
</evidence>
<keyword evidence="3" id="KW-1185">Reference proteome</keyword>
<comment type="caution">
    <text evidence="2">The sequence shown here is derived from an EMBL/GenBank/DDBJ whole genome shotgun (WGS) entry which is preliminary data.</text>
</comment>
<name>A0ABW5NWC3_9FLAO</name>
<gene>
    <name evidence="2" type="ORF">ACFSR3_11280</name>
</gene>
<organism evidence="2 3">
    <name type="scientific">Flavobacterium suzhouense</name>
    <dbReference type="NCBI Taxonomy" id="1529638"/>
    <lineage>
        <taxon>Bacteria</taxon>
        <taxon>Pseudomonadati</taxon>
        <taxon>Bacteroidota</taxon>
        <taxon>Flavobacteriia</taxon>
        <taxon>Flavobacteriales</taxon>
        <taxon>Flavobacteriaceae</taxon>
        <taxon>Flavobacterium</taxon>
    </lineage>
</organism>
<proteinExistence type="predicted"/>
<dbReference type="InterPro" id="IPR045391">
    <property type="entry name" value="DUF6520"/>
</dbReference>
<sequence>MKAIAKLILPVAAFMLASAGAVGTKAVEDSKEGALNITGYVHQTSNPCFEVSVNCQTMNNGQICKALTPEQNVYRLTGTNQCAELLWKVIP</sequence>
<keyword evidence="1" id="KW-0732">Signal</keyword>
<dbReference type="EMBL" id="JBHUMD010000026">
    <property type="protein sequence ID" value="MFD2602640.1"/>
    <property type="molecule type" value="Genomic_DNA"/>
</dbReference>